<dbReference type="Pfam" id="PF00990">
    <property type="entry name" value="GGDEF"/>
    <property type="match status" value="1"/>
</dbReference>
<dbReference type="InterPro" id="IPR000160">
    <property type="entry name" value="GGDEF_dom"/>
</dbReference>
<comment type="catalytic activity">
    <reaction evidence="2">
        <text>2 GTP = 3',3'-c-di-GMP + 2 diphosphate</text>
        <dbReference type="Rhea" id="RHEA:24898"/>
        <dbReference type="ChEBI" id="CHEBI:33019"/>
        <dbReference type="ChEBI" id="CHEBI:37565"/>
        <dbReference type="ChEBI" id="CHEBI:58805"/>
        <dbReference type="EC" id="2.7.7.65"/>
    </reaction>
</comment>
<dbReference type="InterPro" id="IPR043128">
    <property type="entry name" value="Rev_trsase/Diguanyl_cyclase"/>
</dbReference>
<evidence type="ECO:0000313" key="6">
    <source>
        <dbReference type="EMBL" id="MEW9918937.1"/>
    </source>
</evidence>
<dbReference type="InterPro" id="IPR011006">
    <property type="entry name" value="CheY-like_superfamily"/>
</dbReference>
<dbReference type="EC" id="2.7.7.65" evidence="1"/>
<evidence type="ECO:0000256" key="3">
    <source>
        <dbReference type="PROSITE-ProRule" id="PRU00169"/>
    </source>
</evidence>
<dbReference type="EMBL" id="JBFNXX010000003">
    <property type="protein sequence ID" value="MEW9918937.1"/>
    <property type="molecule type" value="Genomic_DNA"/>
</dbReference>
<dbReference type="InterPro" id="IPR001789">
    <property type="entry name" value="Sig_transdc_resp-reg_receiver"/>
</dbReference>
<dbReference type="SUPFAM" id="SSF55073">
    <property type="entry name" value="Nucleotide cyclase"/>
    <property type="match status" value="1"/>
</dbReference>
<keyword evidence="6" id="KW-0548">Nucleotidyltransferase</keyword>
<comment type="caution">
    <text evidence="6">The sequence shown here is derived from an EMBL/GenBank/DDBJ whole genome shotgun (WGS) entry which is preliminary data.</text>
</comment>
<keyword evidence="6" id="KW-0808">Transferase</keyword>
<sequence>MQGKILIVDAIATNRIVLKVKLQTAFYDVLQATTMADAIALVRSDAPDLILAALSLPDGGAAELCTALAKVPTTEHIPLIATACQPEAGLRLRTLEAGVQDVLCQPVEETLLLARVRSLIRAHGAAAEWQMREDTCRALGLAEPASDFEEQGHCVLVGSDTPQLQSFAMKIRPVLRTKLTLASAGGLMRQGADEKVPDVFVLVLPPAVDVAMEELRLIAALRAGARTRHVGVIALQTAKEAAVGATALDLGADDLMTDGFDAAELALRIKAVMRRKRMSEQLRATVRTGLQAAVFDPLTGLYNRRYAMPHLDRVAAHAAGTGRPFAVMVADLDHFKRINDRYGHASGDAVLIEVAHRLRRALRATDMVARIGGEEFMVILPGTTRPEAQGIAVRICEDIAAAPFVIPGSATAIPVTISIGMAVGNSEEGALAEPDAATTGQALLAQADRALYAAKGGGRNQVTLGRPAA</sequence>
<dbReference type="SMART" id="SM00267">
    <property type="entry name" value="GGDEF"/>
    <property type="match status" value="1"/>
</dbReference>
<gene>
    <name evidence="6" type="ORF">AB2B41_04950</name>
</gene>
<protein>
    <recommendedName>
        <fullName evidence="1">diguanylate cyclase</fullName>
        <ecNumber evidence="1">2.7.7.65</ecNumber>
    </recommendedName>
</protein>
<dbReference type="Gene3D" id="3.30.70.270">
    <property type="match status" value="1"/>
</dbReference>
<dbReference type="PANTHER" id="PTHR45138">
    <property type="entry name" value="REGULATORY COMPONENTS OF SENSORY TRANSDUCTION SYSTEM"/>
    <property type="match status" value="1"/>
</dbReference>
<dbReference type="SUPFAM" id="SSF52172">
    <property type="entry name" value="CheY-like"/>
    <property type="match status" value="2"/>
</dbReference>
<dbReference type="Pfam" id="PF00072">
    <property type="entry name" value="Response_reg"/>
    <property type="match status" value="1"/>
</dbReference>
<proteinExistence type="predicted"/>
<dbReference type="CDD" id="cd01949">
    <property type="entry name" value="GGDEF"/>
    <property type="match status" value="1"/>
</dbReference>
<reference evidence="6 7" key="1">
    <citation type="submission" date="2024-07" db="EMBL/GenBank/DDBJ databases">
        <title>Marimonas sp.nov., isolated from tidal-flat sediment.</title>
        <authorList>
            <person name="Jayan J.N."/>
            <person name="Lee S.S."/>
        </authorList>
    </citation>
    <scope>NUCLEOTIDE SEQUENCE [LARGE SCALE GENOMIC DNA]</scope>
    <source>
        <strain evidence="6 7">MJW-29</strain>
    </source>
</reference>
<evidence type="ECO:0000313" key="7">
    <source>
        <dbReference type="Proteomes" id="UP001556098"/>
    </source>
</evidence>
<keyword evidence="7" id="KW-1185">Reference proteome</keyword>
<dbReference type="Proteomes" id="UP001556098">
    <property type="component" value="Unassembled WGS sequence"/>
</dbReference>
<evidence type="ECO:0000256" key="2">
    <source>
        <dbReference type="ARBA" id="ARBA00034247"/>
    </source>
</evidence>
<dbReference type="SMART" id="SM00448">
    <property type="entry name" value="REC"/>
    <property type="match status" value="1"/>
</dbReference>
<dbReference type="PROSITE" id="PS50110">
    <property type="entry name" value="RESPONSE_REGULATORY"/>
    <property type="match status" value="1"/>
</dbReference>
<evidence type="ECO:0000259" key="4">
    <source>
        <dbReference type="PROSITE" id="PS50110"/>
    </source>
</evidence>
<dbReference type="GO" id="GO:0052621">
    <property type="term" value="F:diguanylate cyclase activity"/>
    <property type="evidence" value="ECO:0007669"/>
    <property type="project" value="UniProtKB-EC"/>
</dbReference>
<evidence type="ECO:0000256" key="1">
    <source>
        <dbReference type="ARBA" id="ARBA00012528"/>
    </source>
</evidence>
<dbReference type="InterPro" id="IPR029787">
    <property type="entry name" value="Nucleotide_cyclase"/>
</dbReference>
<dbReference type="NCBIfam" id="TIGR00254">
    <property type="entry name" value="GGDEF"/>
    <property type="match status" value="1"/>
</dbReference>
<name>A0ABV3RIY7_9RHOB</name>
<organism evidence="6 7">
    <name type="scientific">Sulfitobacter sediminis</name>
    <dbReference type="NCBI Taxonomy" id="3234186"/>
    <lineage>
        <taxon>Bacteria</taxon>
        <taxon>Pseudomonadati</taxon>
        <taxon>Pseudomonadota</taxon>
        <taxon>Alphaproteobacteria</taxon>
        <taxon>Rhodobacterales</taxon>
        <taxon>Roseobacteraceae</taxon>
        <taxon>Sulfitobacter</taxon>
    </lineage>
</organism>
<dbReference type="PROSITE" id="PS50887">
    <property type="entry name" value="GGDEF"/>
    <property type="match status" value="1"/>
</dbReference>
<dbReference type="RefSeq" id="WP_367876640.1">
    <property type="nucleotide sequence ID" value="NZ_JBFNXX010000003.1"/>
</dbReference>
<evidence type="ECO:0000259" key="5">
    <source>
        <dbReference type="PROSITE" id="PS50887"/>
    </source>
</evidence>
<feature type="domain" description="GGDEF" evidence="5">
    <location>
        <begin position="323"/>
        <end position="467"/>
    </location>
</feature>
<dbReference type="InterPro" id="IPR050469">
    <property type="entry name" value="Diguanylate_Cyclase"/>
</dbReference>
<comment type="caution">
    <text evidence="3">Lacks conserved residue(s) required for the propagation of feature annotation.</text>
</comment>
<dbReference type="Gene3D" id="3.40.50.2300">
    <property type="match status" value="1"/>
</dbReference>
<accession>A0ABV3RIY7</accession>
<feature type="domain" description="Response regulatory" evidence="4">
    <location>
        <begin position="4"/>
        <end position="120"/>
    </location>
</feature>
<dbReference type="PANTHER" id="PTHR45138:SF9">
    <property type="entry name" value="DIGUANYLATE CYCLASE DGCM-RELATED"/>
    <property type="match status" value="1"/>
</dbReference>